<comment type="caution">
    <text evidence="1">The sequence shown here is derived from an EMBL/GenBank/DDBJ whole genome shotgun (WGS) entry which is preliminary data.</text>
</comment>
<gene>
    <name evidence="1" type="ORF">GCM10009762_26340</name>
</gene>
<dbReference type="Pfam" id="PF02620">
    <property type="entry name" value="YceD"/>
    <property type="match status" value="1"/>
</dbReference>
<sequence>MAEAIEDTTHEDGRVMNQVDSRRPLVIDTRELGRRPGNSLRLHRDVATPADFGTDVIGIEEGQPMGLDLRLEAVMEGVLITGEVEATATGACVRCLDDVSIPVDVHFQELFAYAERAAHHREVAGGDDEDELPELDGDDADIEPVLRDAVVPSLPFQPVCREDCPGLCAECGARLADDPDHHHEAIDPRWSALANLADADPAHDEKRN</sequence>
<name>A0ABN2C4R5_9MICO</name>
<evidence type="ECO:0000313" key="1">
    <source>
        <dbReference type="EMBL" id="GAA1552380.1"/>
    </source>
</evidence>
<dbReference type="Proteomes" id="UP001501288">
    <property type="component" value="Unassembled WGS sequence"/>
</dbReference>
<evidence type="ECO:0000313" key="2">
    <source>
        <dbReference type="Proteomes" id="UP001501288"/>
    </source>
</evidence>
<dbReference type="PANTHER" id="PTHR34374">
    <property type="entry name" value="LARGE RIBOSOMAL RNA SUBUNIT ACCUMULATION PROTEIN YCED HOMOLOG 1, CHLOROPLASTIC"/>
    <property type="match status" value="1"/>
</dbReference>
<organism evidence="1 2">
    <name type="scientific">Dermacoccus barathri</name>
    <dbReference type="NCBI Taxonomy" id="322601"/>
    <lineage>
        <taxon>Bacteria</taxon>
        <taxon>Bacillati</taxon>
        <taxon>Actinomycetota</taxon>
        <taxon>Actinomycetes</taxon>
        <taxon>Micrococcales</taxon>
        <taxon>Dermacoccaceae</taxon>
        <taxon>Dermacoccus</taxon>
    </lineage>
</organism>
<dbReference type="PANTHER" id="PTHR34374:SF1">
    <property type="entry name" value="LARGE RIBOSOMAL RNA SUBUNIT ACCUMULATION PROTEIN YCED HOMOLOG 1, CHLOROPLASTIC"/>
    <property type="match status" value="1"/>
</dbReference>
<protein>
    <submittedName>
        <fullName evidence="1">DUF177 domain-containing protein</fullName>
    </submittedName>
</protein>
<keyword evidence="2" id="KW-1185">Reference proteome</keyword>
<accession>A0ABN2C4R5</accession>
<dbReference type="InterPro" id="IPR003772">
    <property type="entry name" value="YceD"/>
</dbReference>
<dbReference type="EMBL" id="BAAANV010000066">
    <property type="protein sequence ID" value="GAA1552380.1"/>
    <property type="molecule type" value="Genomic_DNA"/>
</dbReference>
<reference evidence="1 2" key="1">
    <citation type="journal article" date="2019" name="Int. J. Syst. Evol. Microbiol.">
        <title>The Global Catalogue of Microorganisms (GCM) 10K type strain sequencing project: providing services to taxonomists for standard genome sequencing and annotation.</title>
        <authorList>
            <consortium name="The Broad Institute Genomics Platform"/>
            <consortium name="The Broad Institute Genome Sequencing Center for Infectious Disease"/>
            <person name="Wu L."/>
            <person name="Ma J."/>
        </authorList>
    </citation>
    <scope>NUCLEOTIDE SEQUENCE [LARGE SCALE GENOMIC DNA]</scope>
    <source>
        <strain evidence="1 2">JCM 14588</strain>
    </source>
</reference>
<proteinExistence type="predicted"/>